<dbReference type="Proteomes" id="UP001501221">
    <property type="component" value="Unassembled WGS sequence"/>
</dbReference>
<name>A0ABN0SU90_9GAMM</name>
<dbReference type="EMBL" id="BAAAFM010000001">
    <property type="protein sequence ID" value="GAA0200334.1"/>
    <property type="molecule type" value="Genomic_DNA"/>
</dbReference>
<evidence type="ECO:0000313" key="2">
    <source>
        <dbReference type="EMBL" id="GAA0200334.1"/>
    </source>
</evidence>
<dbReference type="RefSeq" id="WP_343985928.1">
    <property type="nucleotide sequence ID" value="NZ_BAAAFM010000001.1"/>
</dbReference>
<protein>
    <recommendedName>
        <fullName evidence="4">DUF3016 domain-containing protein</fullName>
    </recommendedName>
</protein>
<accession>A0ABN0SU90</accession>
<comment type="caution">
    <text evidence="2">The sequence shown here is derived from an EMBL/GenBank/DDBJ whole genome shotgun (WGS) entry which is preliminary data.</text>
</comment>
<organism evidence="2 3">
    <name type="scientific">Kangiella japonica</name>
    <dbReference type="NCBI Taxonomy" id="647384"/>
    <lineage>
        <taxon>Bacteria</taxon>
        <taxon>Pseudomonadati</taxon>
        <taxon>Pseudomonadota</taxon>
        <taxon>Gammaproteobacteria</taxon>
        <taxon>Kangiellales</taxon>
        <taxon>Kangiellaceae</taxon>
        <taxon>Kangiella</taxon>
    </lineage>
</organism>
<evidence type="ECO:0000313" key="3">
    <source>
        <dbReference type="Proteomes" id="UP001501221"/>
    </source>
</evidence>
<gene>
    <name evidence="2" type="ORF">GCM10009123_04610</name>
</gene>
<dbReference type="Pfam" id="PF11454">
    <property type="entry name" value="DUF3016"/>
    <property type="match status" value="1"/>
</dbReference>
<reference evidence="2 3" key="1">
    <citation type="journal article" date="2019" name="Int. J. Syst. Evol. Microbiol.">
        <title>The Global Catalogue of Microorganisms (GCM) 10K type strain sequencing project: providing services to taxonomists for standard genome sequencing and annotation.</title>
        <authorList>
            <consortium name="The Broad Institute Genomics Platform"/>
            <consortium name="The Broad Institute Genome Sequencing Center for Infectious Disease"/>
            <person name="Wu L."/>
            <person name="Ma J."/>
        </authorList>
    </citation>
    <scope>NUCLEOTIDE SEQUENCE [LARGE SCALE GENOMIC DNA]</scope>
    <source>
        <strain evidence="2 3">JCM 16211</strain>
    </source>
</reference>
<sequence>MKNCKRILVSAIGVLALGWGSASIANPGKDSKQSQERIQVEWSDFNDYRDVRAASEPRGTFHKRVKKSFEKFFKEYSKELPEGQTLSIKILDLDLAGHVELGSTRDIRVMKDIHFPRMNFSYTLTGADGKVLKEGEAKLKDMNYLYHEKTWKRYREGFYYEKRMFREWFEDTLEKG</sequence>
<keyword evidence="3" id="KW-1185">Reference proteome</keyword>
<feature type="chain" id="PRO_5045310748" description="DUF3016 domain-containing protein" evidence="1">
    <location>
        <begin position="26"/>
        <end position="176"/>
    </location>
</feature>
<evidence type="ECO:0000256" key="1">
    <source>
        <dbReference type="SAM" id="SignalP"/>
    </source>
</evidence>
<keyword evidence="1" id="KW-0732">Signal</keyword>
<dbReference type="InterPro" id="IPR021557">
    <property type="entry name" value="DUF3016"/>
</dbReference>
<evidence type="ECO:0008006" key="4">
    <source>
        <dbReference type="Google" id="ProtNLM"/>
    </source>
</evidence>
<proteinExistence type="predicted"/>
<feature type="signal peptide" evidence="1">
    <location>
        <begin position="1"/>
        <end position="25"/>
    </location>
</feature>